<dbReference type="GO" id="GO:0042938">
    <property type="term" value="P:dipeptide transport"/>
    <property type="evidence" value="ECO:0007669"/>
    <property type="project" value="TreeGrafter"/>
</dbReference>
<keyword evidence="7" id="KW-0574">Periplasm</keyword>
<evidence type="ECO:0000313" key="11">
    <source>
        <dbReference type="Proteomes" id="UP000013085"/>
    </source>
</evidence>
<reference evidence="10 11" key="1">
    <citation type="submission" date="2013-01" db="EMBL/GenBank/DDBJ databases">
        <title>The Genome Sequence of Clostridium clostridioforme 90A8.</title>
        <authorList>
            <consortium name="The Broad Institute Genome Sequencing Platform"/>
            <person name="Earl A."/>
            <person name="Ward D."/>
            <person name="Feldgarden M."/>
            <person name="Gevers D."/>
            <person name="Courvalin P."/>
            <person name="Lambert T."/>
            <person name="Walker B."/>
            <person name="Young S.K."/>
            <person name="Zeng Q."/>
            <person name="Gargeya S."/>
            <person name="Fitzgerald M."/>
            <person name="Haas B."/>
            <person name="Abouelleil A."/>
            <person name="Alvarado L."/>
            <person name="Arachchi H.M."/>
            <person name="Berlin A.M."/>
            <person name="Chapman S.B."/>
            <person name="Dewar J."/>
            <person name="Goldberg J."/>
            <person name="Griggs A."/>
            <person name="Gujja S."/>
            <person name="Hansen M."/>
            <person name="Howarth C."/>
            <person name="Imamovic A."/>
            <person name="Larimer J."/>
            <person name="McCowan C."/>
            <person name="Murphy C."/>
            <person name="Neiman D."/>
            <person name="Pearson M."/>
            <person name="Priest M."/>
            <person name="Roberts A."/>
            <person name="Saif S."/>
            <person name="Shea T."/>
            <person name="Sisk P."/>
            <person name="Sykes S."/>
            <person name="Wortman J."/>
            <person name="Nusbaum C."/>
            <person name="Birren B."/>
        </authorList>
    </citation>
    <scope>NUCLEOTIDE SEQUENCE [LARGE SCALE GENOMIC DNA]</scope>
    <source>
        <strain evidence="10 11">90A8</strain>
    </source>
</reference>
<organism evidence="10 11">
    <name type="scientific">[Clostridium] clostridioforme 90A8</name>
    <dbReference type="NCBI Taxonomy" id="999408"/>
    <lineage>
        <taxon>Bacteria</taxon>
        <taxon>Bacillati</taxon>
        <taxon>Bacillota</taxon>
        <taxon>Clostridia</taxon>
        <taxon>Lachnospirales</taxon>
        <taxon>Lachnospiraceae</taxon>
        <taxon>Enterocloster</taxon>
    </lineage>
</organism>
<dbReference type="CDD" id="cd08499">
    <property type="entry name" value="PBP2_Ylib_like"/>
    <property type="match status" value="1"/>
</dbReference>
<dbReference type="RefSeq" id="WP_002586049.1">
    <property type="nucleotide sequence ID" value="NZ_KB850976.1"/>
</dbReference>
<dbReference type="GO" id="GO:0043190">
    <property type="term" value="C:ATP-binding cassette (ABC) transporter complex"/>
    <property type="evidence" value="ECO:0007669"/>
    <property type="project" value="InterPro"/>
</dbReference>
<dbReference type="Gene3D" id="3.40.190.10">
    <property type="entry name" value="Periplasmic binding protein-like II"/>
    <property type="match status" value="1"/>
</dbReference>
<dbReference type="PANTHER" id="PTHR30290">
    <property type="entry name" value="PERIPLASMIC BINDING COMPONENT OF ABC TRANSPORTER"/>
    <property type="match status" value="1"/>
</dbReference>
<keyword evidence="5" id="KW-0813">Transport</keyword>
<feature type="domain" description="Solute-binding protein family 5" evidence="9">
    <location>
        <begin position="104"/>
        <end position="474"/>
    </location>
</feature>
<dbReference type="Proteomes" id="UP000013085">
    <property type="component" value="Unassembled WGS sequence"/>
</dbReference>
<evidence type="ECO:0000259" key="9">
    <source>
        <dbReference type="Pfam" id="PF00496"/>
    </source>
</evidence>
<evidence type="ECO:0000256" key="6">
    <source>
        <dbReference type="ARBA" id="ARBA00022729"/>
    </source>
</evidence>
<dbReference type="PROSITE" id="PS51257">
    <property type="entry name" value="PROKAR_LIPOPROTEIN"/>
    <property type="match status" value="1"/>
</dbReference>
<dbReference type="Gene3D" id="3.10.105.10">
    <property type="entry name" value="Dipeptide-binding Protein, Domain 3"/>
    <property type="match status" value="1"/>
</dbReference>
<dbReference type="InterPro" id="IPR000914">
    <property type="entry name" value="SBP_5_dom"/>
</dbReference>
<keyword evidence="6 8" id="KW-0732">Signal</keyword>
<dbReference type="GO" id="GO:0030288">
    <property type="term" value="C:outer membrane-bounded periplasmic space"/>
    <property type="evidence" value="ECO:0007669"/>
    <property type="project" value="TreeGrafter"/>
</dbReference>
<evidence type="ECO:0000256" key="4">
    <source>
        <dbReference type="ARBA" id="ARBA00017393"/>
    </source>
</evidence>
<dbReference type="InterPro" id="IPR030678">
    <property type="entry name" value="Peptide/Ni-bd"/>
</dbReference>
<gene>
    <name evidence="10" type="ORF">HMPREF1090_00199</name>
</gene>
<evidence type="ECO:0000313" key="10">
    <source>
        <dbReference type="EMBL" id="ENZ20265.1"/>
    </source>
</evidence>
<evidence type="ECO:0000256" key="5">
    <source>
        <dbReference type="ARBA" id="ARBA00022448"/>
    </source>
</evidence>
<comment type="caution">
    <text evidence="10">The sequence shown here is derived from an EMBL/GenBank/DDBJ whole genome shotgun (WGS) entry which is preliminary data.</text>
</comment>
<dbReference type="EMBL" id="AGYR01000001">
    <property type="protein sequence ID" value="ENZ20265.1"/>
    <property type="molecule type" value="Genomic_DNA"/>
</dbReference>
<dbReference type="Gene3D" id="3.90.76.10">
    <property type="entry name" value="Dipeptide-binding Protein, Domain 1"/>
    <property type="match status" value="1"/>
</dbReference>
<dbReference type="HOGENOM" id="CLU_017028_7_3_9"/>
<dbReference type="Pfam" id="PF00496">
    <property type="entry name" value="SBP_bac_5"/>
    <property type="match status" value="1"/>
</dbReference>
<dbReference type="PIRSF" id="PIRSF002741">
    <property type="entry name" value="MppA"/>
    <property type="match status" value="1"/>
</dbReference>
<name>A0A0E2HI03_9FIRM</name>
<evidence type="ECO:0000256" key="3">
    <source>
        <dbReference type="ARBA" id="ARBA00005695"/>
    </source>
</evidence>
<dbReference type="PATRIC" id="fig|999408.3.peg.212"/>
<feature type="signal peptide" evidence="8">
    <location>
        <begin position="1"/>
        <end position="22"/>
    </location>
</feature>
<evidence type="ECO:0000256" key="1">
    <source>
        <dbReference type="ARBA" id="ARBA00003489"/>
    </source>
</evidence>
<evidence type="ECO:0000256" key="2">
    <source>
        <dbReference type="ARBA" id="ARBA00004418"/>
    </source>
</evidence>
<dbReference type="PANTHER" id="PTHR30290:SF32">
    <property type="entry name" value="GLUTATHIONE-BINDING PROTEIN GSIB"/>
    <property type="match status" value="1"/>
</dbReference>
<dbReference type="SUPFAM" id="SSF53850">
    <property type="entry name" value="Periplasmic binding protein-like II"/>
    <property type="match status" value="1"/>
</dbReference>
<comment type="subcellular location">
    <subcellularLocation>
        <location evidence="2">Periplasm</location>
    </subcellularLocation>
</comment>
<dbReference type="AlphaFoldDB" id="A0A0E2HI03"/>
<dbReference type="GeneID" id="57963626"/>
<dbReference type="InterPro" id="IPR039424">
    <property type="entry name" value="SBP_5"/>
</dbReference>
<comment type="similarity">
    <text evidence="3">Belongs to the bacterial solute-binding protein 5 family.</text>
</comment>
<accession>A0A0E2HI03</accession>
<evidence type="ECO:0000256" key="8">
    <source>
        <dbReference type="SAM" id="SignalP"/>
    </source>
</evidence>
<dbReference type="GO" id="GO:1904680">
    <property type="term" value="F:peptide transmembrane transporter activity"/>
    <property type="evidence" value="ECO:0007669"/>
    <property type="project" value="TreeGrafter"/>
</dbReference>
<sequence length="561" mass="60688">MKKSGKKLCALALAAAMLGLTACGSSSGTKDTTTAAAGGAAATEETTAAAAVAEGESVSQDTDIIGAVNVDFTTLDPLDTSDTLSGGVQRLIMDGLFGFDDEMKIIPMLAAEYTANDSATEFTIKLREGITFSDGTPWNAEAAKANFDRWADKSLGLKRTTLLCNILDTTTVQDDYTIVVKLSSPFGAFIETLAHPACVIMSPRVIEQGSQACAQAPIGTGQYTFKEWIQGDHLTVELNKDWWGYDADICGGTPLADKDAGFKSITLKPVPESATRVAMIQSGDAQLIWPVPDENLAGLKSDPNVIVGQDQGLVVRYLMMNNQKKPFNDKKVRQAINYAINKDAYVAVVKNGNSQPGTSVIAPKLQYYKGNDPYPYDIEKAKSLLAEAGYPDGFKTTLIFANTSANMKQGEFLKQQLAEVGIDVELISLESAIVNEKIQDTDAPGAEAEVDMYIIGWSSSTGDADWGIRPLLAKESEPPMSYNICYFENDELDGYLKDGLNTADRDKRAEAYAKAQDLIWEESPLVCLATDFNSWATSNKMVNVKMFPDNCLNIRNGKMTK</sequence>
<protein>
    <recommendedName>
        <fullName evidence="4">Glutathione-binding protein GsiB</fullName>
    </recommendedName>
</protein>
<comment type="function">
    <text evidence="1">Part of the ABC transporter complex GsiABCD involved in glutathione import. Binds glutathione.</text>
</comment>
<proteinExistence type="inferred from homology"/>
<evidence type="ECO:0000256" key="7">
    <source>
        <dbReference type="ARBA" id="ARBA00022764"/>
    </source>
</evidence>
<feature type="chain" id="PRO_5038491182" description="Glutathione-binding protein GsiB" evidence="8">
    <location>
        <begin position="23"/>
        <end position="561"/>
    </location>
</feature>